<organism evidence="1 2">
    <name type="scientific">Rhizobium herbae</name>
    <dbReference type="NCBI Taxonomy" id="508661"/>
    <lineage>
        <taxon>Bacteria</taxon>
        <taxon>Pseudomonadati</taxon>
        <taxon>Pseudomonadota</taxon>
        <taxon>Alphaproteobacteria</taxon>
        <taxon>Hyphomicrobiales</taxon>
        <taxon>Rhizobiaceae</taxon>
        <taxon>Rhizobium/Agrobacterium group</taxon>
        <taxon>Rhizobium</taxon>
    </lineage>
</organism>
<evidence type="ECO:0000313" key="1">
    <source>
        <dbReference type="EMBL" id="MBW9062663.1"/>
    </source>
</evidence>
<gene>
    <name evidence="1" type="ORF">JNB71_04980</name>
</gene>
<reference evidence="1 2" key="1">
    <citation type="journal article" date="2021" name="MBio">
        <title>Poor Competitiveness of Bradyrhizobium in Pigeon Pea Root Colonization in Indian Soils.</title>
        <authorList>
            <person name="Chalasani D."/>
            <person name="Basu A."/>
            <person name="Pullabhotla S.V.S.R.N."/>
            <person name="Jorrin B."/>
            <person name="Neal A.L."/>
            <person name="Poole P.S."/>
            <person name="Podile A.R."/>
            <person name="Tkacz A."/>
        </authorList>
    </citation>
    <scope>NUCLEOTIDE SEQUENCE [LARGE SCALE GENOMIC DNA]</scope>
    <source>
        <strain evidence="1 2">HU44</strain>
    </source>
</reference>
<protein>
    <submittedName>
        <fullName evidence="1">Acyltransferase</fullName>
    </submittedName>
</protein>
<dbReference type="GO" id="GO:0016746">
    <property type="term" value="F:acyltransferase activity"/>
    <property type="evidence" value="ECO:0007669"/>
    <property type="project" value="UniProtKB-KW"/>
</dbReference>
<dbReference type="InterPro" id="IPR011004">
    <property type="entry name" value="Trimer_LpxA-like_sf"/>
</dbReference>
<dbReference type="Pfam" id="PF00132">
    <property type="entry name" value="Hexapep"/>
    <property type="match status" value="1"/>
</dbReference>
<dbReference type="InterPro" id="IPR051159">
    <property type="entry name" value="Hexapeptide_acetyltransf"/>
</dbReference>
<accession>A0ABS7H5Z6</accession>
<dbReference type="EMBL" id="JAEUAO010000001">
    <property type="protein sequence ID" value="MBW9062663.1"/>
    <property type="molecule type" value="Genomic_DNA"/>
</dbReference>
<dbReference type="InterPro" id="IPR001451">
    <property type="entry name" value="Hexapep"/>
</dbReference>
<dbReference type="PANTHER" id="PTHR23416:SF78">
    <property type="entry name" value="LIPOPOLYSACCHARIDE BIOSYNTHESIS O-ACETYL TRANSFERASE WBBJ-RELATED"/>
    <property type="match status" value="1"/>
</dbReference>
<dbReference type="Proteomes" id="UP000757604">
    <property type="component" value="Unassembled WGS sequence"/>
</dbReference>
<proteinExistence type="predicted"/>
<keyword evidence="2" id="KW-1185">Reference proteome</keyword>
<dbReference type="SUPFAM" id="SSF51161">
    <property type="entry name" value="Trimeric LpxA-like enzymes"/>
    <property type="match status" value="1"/>
</dbReference>
<sequence length="189" mass="20190">MVCRPARGGLTAVRIGSLSHYYCLLRGLVLPGYLRVGRKAQIKQGASIDAYRGSVVIGDRFKIHRGGFIDAQKGTIEIGSNVSINPYSILYGLGGIRIGNDVRIAAHVVVVSFDHRYDEVSKAITMQGVVAKPIVIEDDVWIGAGAKILGGSHIAKGCVIGANAVVKGRTEPYGIYVGSPARLLKYRGQ</sequence>
<comment type="caution">
    <text evidence="1">The sequence shown here is derived from an EMBL/GenBank/DDBJ whole genome shotgun (WGS) entry which is preliminary data.</text>
</comment>
<evidence type="ECO:0000313" key="2">
    <source>
        <dbReference type="Proteomes" id="UP000757604"/>
    </source>
</evidence>
<dbReference type="CDD" id="cd04647">
    <property type="entry name" value="LbH_MAT_like"/>
    <property type="match status" value="1"/>
</dbReference>
<dbReference type="Gene3D" id="2.160.10.10">
    <property type="entry name" value="Hexapeptide repeat proteins"/>
    <property type="match status" value="1"/>
</dbReference>
<keyword evidence="1" id="KW-0808">Transferase</keyword>
<name>A0ABS7H5Z6_9HYPH</name>
<dbReference type="PANTHER" id="PTHR23416">
    <property type="entry name" value="SIALIC ACID SYNTHASE-RELATED"/>
    <property type="match status" value="1"/>
</dbReference>
<keyword evidence="1" id="KW-0012">Acyltransferase</keyword>